<comment type="subunit">
    <text evidence="9">Forms a complex with SecF. Part of the essential Sec protein translocation apparatus which comprises SecA, SecYEG and auxiliary proteins SecDF. Other proteins may also be involved.</text>
</comment>
<comment type="similarity">
    <text evidence="9">Belongs to the SecD/SecF family. SecD subfamily.</text>
</comment>
<dbReference type="InterPro" id="IPR055344">
    <property type="entry name" value="SecD_SecF_C_bact"/>
</dbReference>
<keyword evidence="7 9" id="KW-0811">Translocation</keyword>
<keyword evidence="2 9" id="KW-0813">Transport</keyword>
<dbReference type="AlphaFoldDB" id="A0A097IGD3"/>
<evidence type="ECO:0000256" key="7">
    <source>
        <dbReference type="ARBA" id="ARBA00023010"/>
    </source>
</evidence>
<keyword evidence="4 9" id="KW-0812">Transmembrane</keyword>
<evidence type="ECO:0000256" key="8">
    <source>
        <dbReference type="ARBA" id="ARBA00023136"/>
    </source>
</evidence>
<dbReference type="InterPro" id="IPR022813">
    <property type="entry name" value="SecD/SecF_arch_bac"/>
</dbReference>
<accession>A0A097IGD3</accession>
<dbReference type="GO" id="GO:0015450">
    <property type="term" value="F:protein-transporting ATPase activity"/>
    <property type="evidence" value="ECO:0007669"/>
    <property type="project" value="InterPro"/>
</dbReference>
<dbReference type="InterPro" id="IPR005791">
    <property type="entry name" value="SecD"/>
</dbReference>
<feature type="transmembrane region" description="Helical" evidence="9">
    <location>
        <begin position="540"/>
        <end position="564"/>
    </location>
</feature>
<feature type="domain" description="SecDF P1 head subdomain" evidence="13">
    <location>
        <begin position="284"/>
        <end position="384"/>
    </location>
</feature>
<dbReference type="Gene3D" id="3.30.1360.200">
    <property type="match status" value="1"/>
</dbReference>
<comment type="function">
    <text evidence="9">Part of the Sec protein translocase complex. Interacts with the SecYEG preprotein conducting channel. SecDF uses the proton motive force (PMF) to complete protein translocation after the ATP-dependent function of SecA.</text>
</comment>
<keyword evidence="8 9" id="KW-0472">Membrane</keyword>
<dbReference type="GO" id="GO:0006605">
    <property type="term" value="P:protein targeting"/>
    <property type="evidence" value="ECO:0007669"/>
    <property type="project" value="UniProtKB-UniRule"/>
</dbReference>
<dbReference type="PANTHER" id="PTHR30081">
    <property type="entry name" value="PROTEIN-EXPORT MEMBRANE PROTEIN SEC"/>
    <property type="match status" value="1"/>
</dbReference>
<protein>
    <recommendedName>
        <fullName evidence="9">Protein translocase subunit SecD</fullName>
    </recommendedName>
</protein>
<dbReference type="InterPro" id="IPR048631">
    <property type="entry name" value="SecD_1st"/>
</dbReference>
<dbReference type="SUPFAM" id="SSF82866">
    <property type="entry name" value="Multidrug efflux transporter AcrB transmembrane domain"/>
    <property type="match status" value="1"/>
</dbReference>
<evidence type="ECO:0000256" key="6">
    <source>
        <dbReference type="ARBA" id="ARBA00022989"/>
    </source>
</evidence>
<evidence type="ECO:0000256" key="9">
    <source>
        <dbReference type="HAMAP-Rule" id="MF_01463"/>
    </source>
</evidence>
<keyword evidence="15" id="KW-1185">Reference proteome</keyword>
<comment type="subcellular location">
    <subcellularLocation>
        <location evidence="1 9">Cell membrane</location>
        <topology evidence="1 9">Multi-pass membrane protein</topology>
    </subcellularLocation>
</comment>
<keyword evidence="5 9" id="KW-0653">Protein transport</keyword>
<dbReference type="HAMAP" id="MF_01463_B">
    <property type="entry name" value="SecD_B"/>
    <property type="match status" value="1"/>
</dbReference>
<dbReference type="Gene3D" id="3.30.70.3220">
    <property type="match status" value="1"/>
</dbReference>
<dbReference type="GO" id="GO:0005886">
    <property type="term" value="C:plasma membrane"/>
    <property type="evidence" value="ECO:0007669"/>
    <property type="project" value="UniProtKB-SubCell"/>
</dbReference>
<dbReference type="InterPro" id="IPR054384">
    <property type="entry name" value="SecDF_P1_head"/>
</dbReference>
<evidence type="ECO:0000256" key="2">
    <source>
        <dbReference type="ARBA" id="ARBA00022448"/>
    </source>
</evidence>
<evidence type="ECO:0000256" key="5">
    <source>
        <dbReference type="ARBA" id="ARBA00022927"/>
    </source>
</evidence>
<evidence type="ECO:0000259" key="11">
    <source>
        <dbReference type="Pfam" id="PF02355"/>
    </source>
</evidence>
<organism evidence="14 15">
    <name type="scientific">Corynebacterium doosanense CAU 212 = DSM 45436</name>
    <dbReference type="NCBI Taxonomy" id="558173"/>
    <lineage>
        <taxon>Bacteria</taxon>
        <taxon>Bacillati</taxon>
        <taxon>Actinomycetota</taxon>
        <taxon>Actinomycetes</taxon>
        <taxon>Mycobacteriales</taxon>
        <taxon>Corynebacteriaceae</taxon>
        <taxon>Corynebacterium</taxon>
    </lineage>
</organism>
<dbReference type="KEGG" id="cdo:CDOO_07965"/>
<name>A0A097IGD3_9CORY</name>
<feature type="region of interest" description="Disordered" evidence="10">
    <location>
        <begin position="283"/>
        <end position="302"/>
    </location>
</feature>
<feature type="domain" description="Protein export membrane protein SecD/SecF C-terminal" evidence="11">
    <location>
        <begin position="397"/>
        <end position="566"/>
    </location>
</feature>
<dbReference type="Pfam" id="PF21760">
    <property type="entry name" value="SecD_1st"/>
    <property type="match status" value="1"/>
</dbReference>
<dbReference type="STRING" id="558173.CDOO_07965"/>
<feature type="transmembrane region" description="Helical" evidence="9">
    <location>
        <begin position="467"/>
        <end position="488"/>
    </location>
</feature>
<evidence type="ECO:0000256" key="4">
    <source>
        <dbReference type="ARBA" id="ARBA00022692"/>
    </source>
</evidence>
<evidence type="ECO:0000259" key="13">
    <source>
        <dbReference type="Pfam" id="PF22599"/>
    </source>
</evidence>
<evidence type="ECO:0000256" key="10">
    <source>
        <dbReference type="SAM" id="MobiDB-lite"/>
    </source>
</evidence>
<dbReference type="Pfam" id="PF22599">
    <property type="entry name" value="SecDF_P1_head"/>
    <property type="match status" value="1"/>
</dbReference>
<dbReference type="RefSeq" id="WP_245616207.1">
    <property type="nucleotide sequence ID" value="NZ_AQUX01000003.1"/>
</dbReference>
<dbReference type="InterPro" id="IPR001036">
    <property type="entry name" value="Acrflvin-R"/>
</dbReference>
<dbReference type="GO" id="GO:0043952">
    <property type="term" value="P:protein transport by the Sec complex"/>
    <property type="evidence" value="ECO:0007669"/>
    <property type="project" value="UniProtKB-UniRule"/>
</dbReference>
<proteinExistence type="inferred from homology"/>
<evidence type="ECO:0000313" key="15">
    <source>
        <dbReference type="Proteomes" id="UP000029914"/>
    </source>
</evidence>
<gene>
    <name evidence="9" type="primary">secD</name>
    <name evidence="14" type="ORF">CDOO_07965</name>
</gene>
<reference evidence="14 15" key="1">
    <citation type="submission" date="2013-09" db="EMBL/GenBank/DDBJ databases">
        <title>Complete genome sequence of Corynebacterium doosanense CAU 212(T) (=DSM 45436(T)), isolated from activated sludge.</title>
        <authorList>
            <person name="Schaffert L."/>
            <person name="Albersmeier A."/>
            <person name="Kalinowski J."/>
            <person name="Ruckert C."/>
        </authorList>
    </citation>
    <scope>NUCLEOTIDE SEQUENCE [LARGE SCALE GENOMIC DNA]</scope>
    <source>
        <strain evidence="14 15">CAU 212</strain>
    </source>
</reference>
<dbReference type="GO" id="GO:0065002">
    <property type="term" value="P:intracellular protein transmembrane transport"/>
    <property type="evidence" value="ECO:0007669"/>
    <property type="project" value="UniProtKB-UniRule"/>
</dbReference>
<feature type="region of interest" description="Disordered" evidence="10">
    <location>
        <begin position="591"/>
        <end position="622"/>
    </location>
</feature>
<dbReference type="PRINTS" id="PR00702">
    <property type="entry name" value="ACRIFLAVINRP"/>
</dbReference>
<dbReference type="eggNOG" id="COG0342">
    <property type="taxonomic scope" value="Bacteria"/>
</dbReference>
<dbReference type="InterPro" id="IPR048634">
    <property type="entry name" value="SecD_SecF_C"/>
</dbReference>
<evidence type="ECO:0000259" key="12">
    <source>
        <dbReference type="Pfam" id="PF21760"/>
    </source>
</evidence>
<evidence type="ECO:0000256" key="3">
    <source>
        <dbReference type="ARBA" id="ARBA00022475"/>
    </source>
</evidence>
<feature type="compositionally biased region" description="Low complexity" evidence="10">
    <location>
        <begin position="605"/>
        <end position="622"/>
    </location>
</feature>
<feature type="transmembrane region" description="Helical" evidence="9">
    <location>
        <begin position="408"/>
        <end position="430"/>
    </location>
</feature>
<feature type="transmembrane region" description="Helical" evidence="9">
    <location>
        <begin position="516"/>
        <end position="534"/>
    </location>
</feature>
<sequence>MSADTRRTAGAGNAKRAWPKRALAIFGVIFLVVIGLVFLTGDRSMAPKLGIDLQGGTRITLVPQGEQPTQDQMEQARTILEGRVNGMGVSGAEVVADGNTLVITVPGEDASQAQAVGQTSQLLFRPVSQPAMPDPAMLTVTLPEMAERWVEQGVVSPEQAQTAVQTVVDGVNAAIAQQTPDAEKVEVPTIEAEPLPEPENAIEAGDRREEVTAMLREDRQSDDPTTMAAASALMQCGPDYVDPLAGTDDPARPLVACDATSGQAVMLEPAPLLKGVEDPAGPRLTGEEIDTGRPISGGINPETGQMEINFAFKTEGEPNGSATWADLTTQYLGQNIAITLDSAVISAPTIQGATPFGSATSITGDFTQEEATALANNLKYGALPLSFAGENGEQGGTTETIPAQLGTAALKVGVISLIAGFALIAVYVFFYYRLFGLISLFTLVVSTLVTYLLIVLLGRWIGYSLDLAGVAGIVIGVGQTADSFVVYYERIKDEIREGRTFRSATHRGWDRAKQTIVTGNAVTLIGAVVVYFLAVGEVKGFAFTLGLMTVLDLIVTFLVTAPLAQLAARNPFWSKGSVNGLTKMFELADTKRREARDAHPEPALSGAGSTAASAATTANEEK</sequence>
<feature type="transmembrane region" description="Helical" evidence="9">
    <location>
        <begin position="437"/>
        <end position="461"/>
    </location>
</feature>
<keyword evidence="3 9" id="KW-1003">Cell membrane</keyword>
<keyword evidence="6 9" id="KW-1133">Transmembrane helix</keyword>
<dbReference type="Proteomes" id="UP000029914">
    <property type="component" value="Chromosome"/>
</dbReference>
<feature type="transmembrane region" description="Helical" evidence="9">
    <location>
        <begin position="21"/>
        <end position="39"/>
    </location>
</feature>
<feature type="compositionally biased region" description="Basic and acidic residues" evidence="10">
    <location>
        <begin position="591"/>
        <end position="600"/>
    </location>
</feature>
<evidence type="ECO:0000313" key="14">
    <source>
        <dbReference type="EMBL" id="AIT61208.1"/>
    </source>
</evidence>
<dbReference type="Gene3D" id="1.20.1640.10">
    <property type="entry name" value="Multidrug efflux transporter AcrB transmembrane domain"/>
    <property type="match status" value="1"/>
</dbReference>
<dbReference type="Pfam" id="PF02355">
    <property type="entry name" value="SecD_SecF_C"/>
    <property type="match status" value="1"/>
</dbReference>
<dbReference type="NCBIfam" id="TIGR00916">
    <property type="entry name" value="2A0604s01"/>
    <property type="match status" value="1"/>
</dbReference>
<evidence type="ECO:0000256" key="1">
    <source>
        <dbReference type="ARBA" id="ARBA00004651"/>
    </source>
</evidence>
<dbReference type="NCBIfam" id="TIGR01129">
    <property type="entry name" value="secD"/>
    <property type="match status" value="1"/>
</dbReference>
<dbReference type="EMBL" id="CP006764">
    <property type="protein sequence ID" value="AIT61208.1"/>
    <property type="molecule type" value="Genomic_DNA"/>
</dbReference>
<feature type="domain" description="Protein translocase subunit SecDF P1" evidence="12">
    <location>
        <begin position="73"/>
        <end position="128"/>
    </location>
</feature>
<dbReference type="PANTHER" id="PTHR30081:SF1">
    <property type="entry name" value="PROTEIN TRANSLOCASE SUBUNIT SECD"/>
    <property type="match status" value="1"/>
</dbReference>
<dbReference type="HOGENOM" id="CLU_007894_4_2_11"/>